<evidence type="ECO:0000259" key="7">
    <source>
        <dbReference type="PROSITE" id="PS50850"/>
    </source>
</evidence>
<keyword evidence="2" id="KW-0813">Transport</keyword>
<feature type="transmembrane region" description="Helical" evidence="6">
    <location>
        <begin position="370"/>
        <end position="391"/>
    </location>
</feature>
<dbReference type="InterPro" id="IPR011701">
    <property type="entry name" value="MFS"/>
</dbReference>
<comment type="subcellular location">
    <subcellularLocation>
        <location evidence="1">Membrane</location>
        <topology evidence="1">Multi-pass membrane protein</topology>
    </subcellularLocation>
</comment>
<feature type="transmembrane region" description="Helical" evidence="6">
    <location>
        <begin position="403"/>
        <end position="424"/>
    </location>
</feature>
<feature type="transmembrane region" description="Helical" evidence="6">
    <location>
        <begin position="139"/>
        <end position="159"/>
    </location>
</feature>
<sequence>MAGDNLGGTAPLTKAITTLSKDGKNGDGGDHVAMSQLLTAAPTSSNSSSVVDLHGTSKQTLEDRLVRKIDLAVFPILFVVFMMSFLDRINISNARIQGLTEELDLTGNRFNIALFVYFVPYILLELPSNMIIRKLRPSFYLGGLMFCWGIINMCMGFVQSYQSLVALRFLLGVFEAGVMPGCIYLTSMYYKRHEFQKRMSFFFGSTLVGGAFGGLLAYAIAHLGGRAGLSAWRWIFIIEGAATALVSLCACFLIVDWPEKCRFLTAEEFQLLMDRLENDCGSNEVVGRMDTLNAYAYKRIFMDWKIWLGSLIYMGVGITGYSTTFFMPTILKEFGWTAESAQVHTIPVYVVAAVGMLAVAWASDRLCHRYGFIMLGVAISTIGYSILLAQHHHYQSLSSGTKYAAVFLATMGGYINTPIALAWLSNNLSGHWKRAFGSGIQVTIGNVAGLVASNIFRTDEAPTYRTGYGVALGFTWFGALAATALVLLLRRENRLREKGERDRRLIESSQEEVGNMGDYHPAFRFTL</sequence>
<feature type="transmembrane region" description="Helical" evidence="6">
    <location>
        <begin position="232"/>
        <end position="255"/>
    </location>
</feature>
<feature type="transmembrane region" description="Helical" evidence="6">
    <location>
        <begin position="109"/>
        <end position="127"/>
    </location>
</feature>
<dbReference type="PANTHER" id="PTHR43791">
    <property type="entry name" value="PERMEASE-RELATED"/>
    <property type="match status" value="1"/>
</dbReference>
<dbReference type="PANTHER" id="PTHR43791:SF52">
    <property type="entry name" value="TRANSPORTER, PUTATIVE (AFU_ORTHOLOGUE AFUA_1G11820)-RELATED"/>
    <property type="match status" value="1"/>
</dbReference>
<evidence type="ECO:0000313" key="8">
    <source>
        <dbReference type="EMBL" id="KAK7743667.1"/>
    </source>
</evidence>
<accession>A0AAN9UBN3</accession>
<feature type="transmembrane region" description="Helical" evidence="6">
    <location>
        <begin position="71"/>
        <end position="89"/>
    </location>
</feature>
<feature type="transmembrane region" description="Helical" evidence="6">
    <location>
        <begin position="199"/>
        <end position="220"/>
    </location>
</feature>
<feature type="transmembrane region" description="Helical" evidence="6">
    <location>
        <begin position="165"/>
        <end position="187"/>
    </location>
</feature>
<evidence type="ECO:0000256" key="1">
    <source>
        <dbReference type="ARBA" id="ARBA00004141"/>
    </source>
</evidence>
<dbReference type="Gene3D" id="1.20.1250.20">
    <property type="entry name" value="MFS general substrate transporter like domains"/>
    <property type="match status" value="2"/>
</dbReference>
<keyword evidence="4 6" id="KW-1133">Transmembrane helix</keyword>
<dbReference type="SUPFAM" id="SSF103473">
    <property type="entry name" value="MFS general substrate transporter"/>
    <property type="match status" value="1"/>
</dbReference>
<evidence type="ECO:0000256" key="2">
    <source>
        <dbReference type="ARBA" id="ARBA00022448"/>
    </source>
</evidence>
<feature type="transmembrane region" description="Helical" evidence="6">
    <location>
        <begin position="346"/>
        <end position="363"/>
    </location>
</feature>
<dbReference type="InterPro" id="IPR020846">
    <property type="entry name" value="MFS_dom"/>
</dbReference>
<evidence type="ECO:0000256" key="5">
    <source>
        <dbReference type="ARBA" id="ARBA00023136"/>
    </source>
</evidence>
<evidence type="ECO:0000256" key="6">
    <source>
        <dbReference type="SAM" id="Phobius"/>
    </source>
</evidence>
<protein>
    <recommendedName>
        <fullName evidence="7">Major facilitator superfamily (MFS) profile domain-containing protein</fullName>
    </recommendedName>
</protein>
<dbReference type="FunFam" id="1.20.1250.20:FF:000034">
    <property type="entry name" value="MFS general substrate transporter"/>
    <property type="match status" value="1"/>
</dbReference>
<feature type="transmembrane region" description="Helical" evidence="6">
    <location>
        <begin position="306"/>
        <end position="326"/>
    </location>
</feature>
<dbReference type="Pfam" id="PF07690">
    <property type="entry name" value="MFS_1"/>
    <property type="match status" value="1"/>
</dbReference>
<evidence type="ECO:0000256" key="3">
    <source>
        <dbReference type="ARBA" id="ARBA00022692"/>
    </source>
</evidence>
<dbReference type="AlphaFoldDB" id="A0AAN9UBN3"/>
<proteinExistence type="predicted"/>
<keyword evidence="5 6" id="KW-0472">Membrane</keyword>
<dbReference type="GO" id="GO:0022857">
    <property type="term" value="F:transmembrane transporter activity"/>
    <property type="evidence" value="ECO:0007669"/>
    <property type="project" value="InterPro"/>
</dbReference>
<evidence type="ECO:0000313" key="9">
    <source>
        <dbReference type="Proteomes" id="UP001320420"/>
    </source>
</evidence>
<dbReference type="FunFam" id="1.20.1250.20:FF:000068">
    <property type="entry name" value="MFS general substrate transporter"/>
    <property type="match status" value="1"/>
</dbReference>
<reference evidence="8 9" key="1">
    <citation type="submission" date="2024-02" db="EMBL/GenBank/DDBJ databases">
        <title>De novo assembly and annotation of 12 fungi associated with fruit tree decline syndrome in Ontario, Canada.</title>
        <authorList>
            <person name="Sulman M."/>
            <person name="Ellouze W."/>
            <person name="Ilyukhin E."/>
        </authorList>
    </citation>
    <scope>NUCLEOTIDE SEQUENCE [LARGE SCALE GENOMIC DNA]</scope>
    <source>
        <strain evidence="8 9">M11/M66-122</strain>
    </source>
</reference>
<keyword evidence="3 6" id="KW-0812">Transmembrane</keyword>
<comment type="caution">
    <text evidence="8">The sequence shown here is derived from an EMBL/GenBank/DDBJ whole genome shotgun (WGS) entry which is preliminary data.</text>
</comment>
<dbReference type="GO" id="GO:0016020">
    <property type="term" value="C:membrane"/>
    <property type="evidence" value="ECO:0007669"/>
    <property type="project" value="UniProtKB-SubCell"/>
</dbReference>
<dbReference type="PROSITE" id="PS50850">
    <property type="entry name" value="MFS"/>
    <property type="match status" value="1"/>
</dbReference>
<feature type="domain" description="Major facilitator superfamily (MFS) profile" evidence="7">
    <location>
        <begin position="73"/>
        <end position="496"/>
    </location>
</feature>
<feature type="transmembrane region" description="Helical" evidence="6">
    <location>
        <begin position="436"/>
        <end position="456"/>
    </location>
</feature>
<dbReference type="InterPro" id="IPR036259">
    <property type="entry name" value="MFS_trans_sf"/>
</dbReference>
<name>A0AAN9UBN3_9PEZI</name>
<dbReference type="Proteomes" id="UP001320420">
    <property type="component" value="Unassembled WGS sequence"/>
</dbReference>
<organism evidence="8 9">
    <name type="scientific">Diatrype stigma</name>
    <dbReference type="NCBI Taxonomy" id="117547"/>
    <lineage>
        <taxon>Eukaryota</taxon>
        <taxon>Fungi</taxon>
        <taxon>Dikarya</taxon>
        <taxon>Ascomycota</taxon>
        <taxon>Pezizomycotina</taxon>
        <taxon>Sordariomycetes</taxon>
        <taxon>Xylariomycetidae</taxon>
        <taxon>Xylariales</taxon>
        <taxon>Diatrypaceae</taxon>
        <taxon>Diatrype</taxon>
    </lineage>
</organism>
<evidence type="ECO:0000256" key="4">
    <source>
        <dbReference type="ARBA" id="ARBA00022989"/>
    </source>
</evidence>
<gene>
    <name evidence="8" type="ORF">SLS62_010536</name>
</gene>
<keyword evidence="9" id="KW-1185">Reference proteome</keyword>
<feature type="transmembrane region" description="Helical" evidence="6">
    <location>
        <begin position="468"/>
        <end position="489"/>
    </location>
</feature>
<dbReference type="EMBL" id="JAKJXP020000133">
    <property type="protein sequence ID" value="KAK7743667.1"/>
    <property type="molecule type" value="Genomic_DNA"/>
</dbReference>